<gene>
    <name evidence="2" type="ORF">BSL78_10643</name>
</gene>
<feature type="compositionally biased region" description="Basic and acidic residues" evidence="1">
    <location>
        <begin position="60"/>
        <end position="75"/>
    </location>
</feature>
<accession>A0A2G8KWZ1</accession>
<dbReference type="EMBL" id="MRZV01000327">
    <property type="protein sequence ID" value="PIK52485.1"/>
    <property type="molecule type" value="Genomic_DNA"/>
</dbReference>
<name>A0A2G8KWZ1_STIJA</name>
<proteinExistence type="predicted"/>
<feature type="region of interest" description="Disordered" evidence="1">
    <location>
        <begin position="284"/>
        <end position="326"/>
    </location>
</feature>
<sequence length="621" mass="68087">MTAVQMPSTINMPQNPNVMGDYLHLPGELRGNGRNMHYLVRHQNSRRRYNHHQEQSLPQEQREREVLHQRHLENKSKKKYNNSKQSTGETIGVGQVKVKSEMACGPSDPNRNNTTKSNERKRTFEESSGSESFDQDTSQMSYNTTHTSEDQLAKKQCTAISIEIVDTSNNPTNLKVTATIQSGSDSKREGVGQNNSGQSYVSNVLDIRQGGSQSEKDQNGDLSSTSDLGNLFEVGCTPGGDNTDVIKLIEQGDIEKLMTLYGNGNVQNIAQMLTKIIEESNQELKECSAPGSNLPPNQEKGDVKEEEEEDTKKSSDGGCLKTEEAAPTMTRTAGAATNMNPQMEPPPNMNVSEAFQAQQSLPSIQELKKPTTSAMPPASGFNRTLKVENNIQNVPSGIYPPCNSMPRVPMSSALSGMAASLSGPQSHMLTNAAQPPPTNSIINSINPASNMYQNNGHFNSSTLQPASRLSHRTSVSNFPNPQQSNPSNQLAQILKGQQGTNSFLPNLANNLSNGRPSGIPVNNNNAAFLTNNKHYLPQQQRMTQEQFRIMKEKAIRQRLQSQQLQAMNQHIRGPPPPYTKVQPNAPMNYSSMPGRSMPGALNRALSTGMQGGSTVVFRRIT</sequence>
<dbReference type="Proteomes" id="UP000230750">
    <property type="component" value="Unassembled WGS sequence"/>
</dbReference>
<evidence type="ECO:0000256" key="1">
    <source>
        <dbReference type="SAM" id="MobiDB-lite"/>
    </source>
</evidence>
<protein>
    <submittedName>
        <fullName evidence="2">Uncharacterized protein</fullName>
    </submittedName>
</protein>
<feature type="region of interest" description="Disordered" evidence="1">
    <location>
        <begin position="44"/>
        <end position="152"/>
    </location>
</feature>
<dbReference type="OrthoDB" id="10581725at2759"/>
<organism evidence="2 3">
    <name type="scientific">Stichopus japonicus</name>
    <name type="common">Sea cucumber</name>
    <dbReference type="NCBI Taxonomy" id="307972"/>
    <lineage>
        <taxon>Eukaryota</taxon>
        <taxon>Metazoa</taxon>
        <taxon>Echinodermata</taxon>
        <taxon>Eleutherozoa</taxon>
        <taxon>Echinozoa</taxon>
        <taxon>Holothuroidea</taxon>
        <taxon>Aspidochirotacea</taxon>
        <taxon>Aspidochirotida</taxon>
        <taxon>Stichopodidae</taxon>
        <taxon>Apostichopus</taxon>
    </lineage>
</organism>
<evidence type="ECO:0000313" key="3">
    <source>
        <dbReference type="Proteomes" id="UP000230750"/>
    </source>
</evidence>
<feature type="compositionally biased region" description="Polar residues" evidence="1">
    <location>
        <begin position="126"/>
        <end position="146"/>
    </location>
</feature>
<keyword evidence="3" id="KW-1185">Reference proteome</keyword>
<dbReference type="AlphaFoldDB" id="A0A2G8KWZ1"/>
<reference evidence="2 3" key="1">
    <citation type="journal article" date="2017" name="PLoS Biol.">
        <title>The sea cucumber genome provides insights into morphological evolution and visceral regeneration.</title>
        <authorList>
            <person name="Zhang X."/>
            <person name="Sun L."/>
            <person name="Yuan J."/>
            <person name="Sun Y."/>
            <person name="Gao Y."/>
            <person name="Zhang L."/>
            <person name="Li S."/>
            <person name="Dai H."/>
            <person name="Hamel J.F."/>
            <person name="Liu C."/>
            <person name="Yu Y."/>
            <person name="Liu S."/>
            <person name="Lin W."/>
            <person name="Guo K."/>
            <person name="Jin S."/>
            <person name="Xu P."/>
            <person name="Storey K.B."/>
            <person name="Huan P."/>
            <person name="Zhang T."/>
            <person name="Zhou Y."/>
            <person name="Zhang J."/>
            <person name="Lin C."/>
            <person name="Li X."/>
            <person name="Xing L."/>
            <person name="Huo D."/>
            <person name="Sun M."/>
            <person name="Wang L."/>
            <person name="Mercier A."/>
            <person name="Li F."/>
            <person name="Yang H."/>
            <person name="Xiang J."/>
        </authorList>
    </citation>
    <scope>NUCLEOTIDE SEQUENCE [LARGE SCALE GENOMIC DNA]</scope>
    <source>
        <strain evidence="2">Shaxun</strain>
        <tissue evidence="2">Muscle</tissue>
    </source>
</reference>
<comment type="caution">
    <text evidence="2">The sequence shown here is derived from an EMBL/GenBank/DDBJ whole genome shotgun (WGS) entry which is preliminary data.</text>
</comment>
<evidence type="ECO:0000313" key="2">
    <source>
        <dbReference type="EMBL" id="PIK52485.1"/>
    </source>
</evidence>